<accession>A0ABM1E9R8</accession>
<name>A0ABM1E9R8_PRICU</name>
<dbReference type="PANTHER" id="PTHR31958:SF2">
    <property type="entry name" value="COILED-COIL DOMAIN-CONTAINING PROTEIN 127"/>
    <property type="match status" value="1"/>
</dbReference>
<organism evidence="1 2">
    <name type="scientific">Priapulus caudatus</name>
    <name type="common">Priapulid worm</name>
    <dbReference type="NCBI Taxonomy" id="37621"/>
    <lineage>
        <taxon>Eukaryota</taxon>
        <taxon>Metazoa</taxon>
        <taxon>Ecdysozoa</taxon>
        <taxon>Scalidophora</taxon>
        <taxon>Priapulida</taxon>
        <taxon>Priapulimorpha</taxon>
        <taxon>Priapulimorphida</taxon>
        <taxon>Priapulidae</taxon>
        <taxon>Priapulus</taxon>
    </lineage>
</organism>
<dbReference type="GeneID" id="106810168"/>
<dbReference type="InterPro" id="IPR034607">
    <property type="entry name" value="CCDC127"/>
</dbReference>
<sequence length="184" mass="22126">MSFVKSRSEKEKEALIEEHLTQLTCLKINHEKEIRMMCEKHEKEQLHASKEEASKSLLKGLEEISKEEEICAHNTLWKLASFERGIRNVLDIYCSPFKSKEDRMKHEKELLRNTFSQRFGNINMYNDLEHIFKYDQKHCGKTKEENGQLYQVYMKYWSSQIELFKYKNILHRFQTWSNIQGGQK</sequence>
<gene>
    <name evidence="2" type="primary">LOC106810168</name>
</gene>
<dbReference type="PANTHER" id="PTHR31958">
    <property type="entry name" value="COILED-COIL DOMAIN-CONTAINING PROTEIN 127"/>
    <property type="match status" value="1"/>
</dbReference>
<evidence type="ECO:0000313" key="2">
    <source>
        <dbReference type="RefSeq" id="XP_014668939.1"/>
    </source>
</evidence>
<keyword evidence="1" id="KW-1185">Reference proteome</keyword>
<dbReference type="RefSeq" id="XP_014668939.1">
    <property type="nucleotide sequence ID" value="XM_014813453.1"/>
</dbReference>
<reference evidence="2" key="1">
    <citation type="submission" date="2025-08" db="UniProtKB">
        <authorList>
            <consortium name="RefSeq"/>
        </authorList>
    </citation>
    <scope>IDENTIFICATION</scope>
</reference>
<protein>
    <submittedName>
        <fullName evidence="2">Coiled-coil domain-containing protein 127-like</fullName>
    </submittedName>
</protein>
<proteinExistence type="predicted"/>
<dbReference type="Proteomes" id="UP000695022">
    <property type="component" value="Unplaced"/>
</dbReference>
<evidence type="ECO:0000313" key="1">
    <source>
        <dbReference type="Proteomes" id="UP000695022"/>
    </source>
</evidence>